<reference evidence="1 2" key="1">
    <citation type="submission" date="2014-09" db="EMBL/GenBank/DDBJ databases">
        <title>Sporocytophaga myxococcoides PG-01 genome sequencing.</title>
        <authorList>
            <person name="Liu L."/>
            <person name="Gao P.J."/>
            <person name="Chen G.J."/>
            <person name="Wang L.S."/>
        </authorList>
    </citation>
    <scope>NUCLEOTIDE SEQUENCE [LARGE SCALE GENOMIC DNA]</scope>
    <source>
        <strain evidence="1 2">PG-01</strain>
    </source>
</reference>
<dbReference type="RefSeq" id="WP_231569990.1">
    <property type="nucleotide sequence ID" value="NZ_BBLT01000001.1"/>
</dbReference>
<dbReference type="STRING" id="153721.MYP_520"/>
<gene>
    <name evidence="1" type="ORF">MYP_520</name>
</gene>
<keyword evidence="2" id="KW-1185">Reference proteome</keyword>
<protein>
    <recommendedName>
        <fullName evidence="3">DUF1573 domain-containing protein</fullName>
    </recommendedName>
</protein>
<dbReference type="Pfam" id="PF07610">
    <property type="entry name" value="DUF1573"/>
    <property type="match status" value="1"/>
</dbReference>
<dbReference type="PANTHER" id="PTHR37833:SF1">
    <property type="entry name" value="SIGNAL PEPTIDE PROTEIN"/>
    <property type="match status" value="1"/>
</dbReference>
<dbReference type="EMBL" id="BBLT01000001">
    <property type="protein sequence ID" value="GAL83294.1"/>
    <property type="molecule type" value="Genomic_DNA"/>
</dbReference>
<dbReference type="InterPro" id="IPR011467">
    <property type="entry name" value="DUF1573"/>
</dbReference>
<evidence type="ECO:0008006" key="3">
    <source>
        <dbReference type="Google" id="ProtNLM"/>
    </source>
</evidence>
<evidence type="ECO:0000313" key="2">
    <source>
        <dbReference type="Proteomes" id="UP000030185"/>
    </source>
</evidence>
<name>A0A098LA65_9BACT</name>
<dbReference type="PANTHER" id="PTHR37833">
    <property type="entry name" value="LIPOPROTEIN-RELATED"/>
    <property type="match status" value="1"/>
</dbReference>
<comment type="caution">
    <text evidence="1">The sequence shown here is derived from an EMBL/GenBank/DDBJ whole genome shotgun (WGS) entry which is preliminary data.</text>
</comment>
<evidence type="ECO:0000313" key="1">
    <source>
        <dbReference type="EMBL" id="GAL83294.1"/>
    </source>
</evidence>
<dbReference type="eggNOG" id="COG2885">
    <property type="taxonomic scope" value="Bacteria"/>
</dbReference>
<proteinExistence type="predicted"/>
<dbReference type="AlphaFoldDB" id="A0A098LA65"/>
<dbReference type="Proteomes" id="UP000030185">
    <property type="component" value="Unassembled WGS sequence"/>
</dbReference>
<accession>A0A098LA65</accession>
<dbReference type="InterPro" id="IPR013783">
    <property type="entry name" value="Ig-like_fold"/>
</dbReference>
<dbReference type="Gene3D" id="2.60.40.10">
    <property type="entry name" value="Immunoglobulins"/>
    <property type="match status" value="1"/>
</dbReference>
<organism evidence="1 2">
    <name type="scientific">Sporocytophaga myxococcoides</name>
    <dbReference type="NCBI Taxonomy" id="153721"/>
    <lineage>
        <taxon>Bacteria</taxon>
        <taxon>Pseudomonadati</taxon>
        <taxon>Bacteroidota</taxon>
        <taxon>Cytophagia</taxon>
        <taxon>Cytophagales</taxon>
        <taxon>Cytophagaceae</taxon>
        <taxon>Sporocytophaga</taxon>
    </lineage>
</organism>
<sequence>MAGKLLFLKEKWNKNMKPFIIYSLTFFLALVLNFETKAQTSNGPVLEFAEKSFEFGDIVQGDSVKHVFKFTNTGNAPLMLREVLTTCGCTVPKFSKEPIMPGKEGEILVKFNSEGKEGRLTKVITILSNATNNPARVNIVVNIQPKK</sequence>